<feature type="transmembrane region" description="Helical" evidence="8">
    <location>
        <begin position="6"/>
        <end position="25"/>
    </location>
</feature>
<keyword evidence="5 8" id="KW-1133">Transmembrane helix</keyword>
<dbReference type="GO" id="GO:0046872">
    <property type="term" value="F:metal ion binding"/>
    <property type="evidence" value="ECO:0007669"/>
    <property type="project" value="UniProtKB-KW"/>
</dbReference>
<feature type="transmembrane region" description="Helical" evidence="8">
    <location>
        <begin position="323"/>
        <end position="343"/>
    </location>
</feature>
<dbReference type="EMBL" id="QDHA01000045">
    <property type="protein sequence ID" value="RCJ06753.1"/>
    <property type="molecule type" value="Genomic_DNA"/>
</dbReference>
<evidence type="ECO:0000256" key="1">
    <source>
        <dbReference type="ARBA" id="ARBA00004651"/>
    </source>
</evidence>
<dbReference type="GO" id="GO:0071555">
    <property type="term" value="P:cell wall organization"/>
    <property type="evidence" value="ECO:0007669"/>
    <property type="project" value="TreeGrafter"/>
</dbReference>
<dbReference type="GO" id="GO:0016780">
    <property type="term" value="F:phosphotransferase activity, for other substituted phosphate groups"/>
    <property type="evidence" value="ECO:0007669"/>
    <property type="project" value="InterPro"/>
</dbReference>
<feature type="transmembrane region" description="Helical" evidence="8">
    <location>
        <begin position="156"/>
        <end position="176"/>
    </location>
</feature>
<feature type="transmembrane region" description="Helical" evidence="8">
    <location>
        <begin position="248"/>
        <end position="269"/>
    </location>
</feature>
<dbReference type="AlphaFoldDB" id="A0A367PGU0"/>
<evidence type="ECO:0000256" key="4">
    <source>
        <dbReference type="ARBA" id="ARBA00022692"/>
    </source>
</evidence>
<evidence type="ECO:0000313" key="10">
    <source>
        <dbReference type="Proteomes" id="UP000253501"/>
    </source>
</evidence>
<accession>A0A367PGU0</accession>
<protein>
    <submittedName>
        <fullName evidence="9">Undecaprenyl/decaprenyl-phosphate alpha-N-acetylglucosaminyl 1-phosphate transferase</fullName>
    </submittedName>
</protein>
<feature type="transmembrane region" description="Helical" evidence="8">
    <location>
        <begin position="99"/>
        <end position="119"/>
    </location>
</feature>
<dbReference type="GO" id="GO:0005886">
    <property type="term" value="C:plasma membrane"/>
    <property type="evidence" value="ECO:0007669"/>
    <property type="project" value="UniProtKB-SubCell"/>
</dbReference>
<feature type="binding site" evidence="7">
    <location>
        <position position="216"/>
    </location>
    <ligand>
        <name>Mg(2+)</name>
        <dbReference type="ChEBI" id="CHEBI:18420"/>
    </ligand>
</feature>
<keyword evidence="2" id="KW-1003">Cell membrane</keyword>
<feature type="transmembrane region" description="Helical" evidence="8">
    <location>
        <begin position="45"/>
        <end position="64"/>
    </location>
</feature>
<evidence type="ECO:0000313" key="9">
    <source>
        <dbReference type="EMBL" id="RCJ06753.1"/>
    </source>
</evidence>
<dbReference type="Proteomes" id="UP000253501">
    <property type="component" value="Unassembled WGS sequence"/>
</dbReference>
<dbReference type="PANTHER" id="PTHR22926:SF3">
    <property type="entry name" value="UNDECAPRENYL-PHOSPHATE ALPHA-N-ACETYLGLUCOSAMINYL 1-PHOSPHATE TRANSFERASE"/>
    <property type="match status" value="1"/>
</dbReference>
<feature type="transmembrane region" description="Helical" evidence="8">
    <location>
        <begin position="212"/>
        <end position="236"/>
    </location>
</feature>
<feature type="transmembrane region" description="Helical" evidence="8">
    <location>
        <begin position="295"/>
        <end position="317"/>
    </location>
</feature>
<feature type="transmembrane region" description="Helical" evidence="8">
    <location>
        <begin position="70"/>
        <end position="87"/>
    </location>
</feature>
<gene>
    <name evidence="9" type="ORF">DDK22_19940</name>
</gene>
<comment type="subcellular location">
    <subcellularLocation>
        <location evidence="1">Cell membrane</location>
        <topology evidence="1">Multi-pass membrane protein</topology>
    </subcellularLocation>
</comment>
<organism evidence="9 10">
    <name type="scientific">Cupriavidus necator</name>
    <name type="common">Alcaligenes eutrophus</name>
    <name type="synonym">Ralstonia eutropha</name>
    <dbReference type="NCBI Taxonomy" id="106590"/>
    <lineage>
        <taxon>Bacteria</taxon>
        <taxon>Pseudomonadati</taxon>
        <taxon>Pseudomonadota</taxon>
        <taxon>Betaproteobacteria</taxon>
        <taxon>Burkholderiales</taxon>
        <taxon>Burkholderiaceae</taxon>
        <taxon>Cupriavidus</taxon>
    </lineage>
</organism>
<dbReference type="InterPro" id="IPR000715">
    <property type="entry name" value="Glycosyl_transferase_4"/>
</dbReference>
<dbReference type="GO" id="GO:0009103">
    <property type="term" value="P:lipopolysaccharide biosynthetic process"/>
    <property type="evidence" value="ECO:0007669"/>
    <property type="project" value="TreeGrafter"/>
</dbReference>
<keyword evidence="3 9" id="KW-0808">Transferase</keyword>
<feature type="transmembrane region" description="Helical" evidence="8">
    <location>
        <begin position="131"/>
        <end position="149"/>
    </location>
</feature>
<comment type="caution">
    <text evidence="9">The sequence shown here is derived from an EMBL/GenBank/DDBJ whole genome shotgun (WGS) entry which is preliminary data.</text>
</comment>
<reference evidence="9 10" key="1">
    <citation type="submission" date="2018-04" db="EMBL/GenBank/DDBJ databases">
        <title>Cupriavidus necator CR12 genome sequencing and assembly.</title>
        <authorList>
            <person name="Ben Fekih I."/>
            <person name="Mazhar H.S."/>
            <person name="Bello S.K."/>
            <person name="Rensing C."/>
        </authorList>
    </citation>
    <scope>NUCLEOTIDE SEQUENCE [LARGE SCALE GENOMIC DNA]</scope>
    <source>
        <strain evidence="9 10">CR12</strain>
    </source>
</reference>
<evidence type="ECO:0000256" key="8">
    <source>
        <dbReference type="SAM" id="Phobius"/>
    </source>
</evidence>
<keyword evidence="4 8" id="KW-0812">Transmembrane</keyword>
<evidence type="ECO:0000256" key="3">
    <source>
        <dbReference type="ARBA" id="ARBA00022679"/>
    </source>
</evidence>
<keyword evidence="6 8" id="KW-0472">Membrane</keyword>
<dbReference type="Pfam" id="PF00953">
    <property type="entry name" value="Glycos_transf_4"/>
    <property type="match status" value="1"/>
</dbReference>
<proteinExistence type="predicted"/>
<sequence>MFDFFWVPLFSLLTTALIVLLLRPVAKAGGLVDRPNSRKRHLGEVPLVGGIAVTLAVWAASMLFMRTQGYYVALLGGLTLLALVGVIDDLKGMSPVAKLAAQLLAAILMTSWGGIYLSSLGDLFGRREIELANWGIPLTLFAAVAVINAMNMCDGLDGLAGGLAAIVFGWFAYLAGELGNGAAQRMCIIFCGAILGFLIFNIRNPLRGKSRIFLGDAGSLMLGFSIVWFAVLLSQVQYNEHGRIPPVVMLWVLGFVLIDLFTVVVRRVLKGKNPLSADRTHLHHVLLRFGMGPDAIVWVILVSNVLLGFCGVFGWKAGLSEQTLFILFLLLALLHLMIMRVAWRFIRTGRRMLARIKGRKVLPPPEV</sequence>
<evidence type="ECO:0000256" key="5">
    <source>
        <dbReference type="ARBA" id="ARBA00022989"/>
    </source>
</evidence>
<feature type="transmembrane region" description="Helical" evidence="8">
    <location>
        <begin position="182"/>
        <end position="200"/>
    </location>
</feature>
<evidence type="ECO:0000256" key="2">
    <source>
        <dbReference type="ARBA" id="ARBA00022475"/>
    </source>
</evidence>
<keyword evidence="7" id="KW-0479">Metal-binding</keyword>
<comment type="cofactor">
    <cofactor evidence="7">
        <name>Mg(2+)</name>
        <dbReference type="ChEBI" id="CHEBI:18420"/>
    </cofactor>
</comment>
<feature type="binding site" evidence="7">
    <location>
        <position position="151"/>
    </location>
    <ligand>
        <name>Mg(2+)</name>
        <dbReference type="ChEBI" id="CHEBI:18420"/>
    </ligand>
</feature>
<dbReference type="CDD" id="cd06853">
    <property type="entry name" value="GT_WecA_like"/>
    <property type="match status" value="1"/>
</dbReference>
<keyword evidence="7" id="KW-0460">Magnesium</keyword>
<name>A0A367PGU0_CUPNE</name>
<dbReference type="PANTHER" id="PTHR22926">
    <property type="entry name" value="PHOSPHO-N-ACETYLMURAMOYL-PENTAPEPTIDE-TRANSFERASE"/>
    <property type="match status" value="1"/>
</dbReference>
<dbReference type="RefSeq" id="WP_114133444.1">
    <property type="nucleotide sequence ID" value="NZ_QDHA01000045.1"/>
</dbReference>
<evidence type="ECO:0000256" key="7">
    <source>
        <dbReference type="PIRSR" id="PIRSR600715-1"/>
    </source>
</evidence>
<dbReference type="GO" id="GO:0044038">
    <property type="term" value="P:cell wall macromolecule biosynthetic process"/>
    <property type="evidence" value="ECO:0007669"/>
    <property type="project" value="TreeGrafter"/>
</dbReference>
<evidence type="ECO:0000256" key="6">
    <source>
        <dbReference type="ARBA" id="ARBA00023136"/>
    </source>
</evidence>